<feature type="compositionally biased region" description="Low complexity" evidence="10">
    <location>
        <begin position="23"/>
        <end position="33"/>
    </location>
</feature>
<dbReference type="InterPro" id="IPR055141">
    <property type="entry name" value="TADA2A_B-like_dom"/>
</dbReference>
<evidence type="ECO:0000256" key="7">
    <source>
        <dbReference type="ARBA" id="ARBA00023242"/>
    </source>
</evidence>
<dbReference type="PANTHER" id="PTHR12374:SF20">
    <property type="entry name" value="TRANSCRIPTIONAL ADAPTER 2-ALPHA"/>
    <property type="match status" value="1"/>
</dbReference>
<dbReference type="InterPro" id="IPR043145">
    <property type="entry name" value="Znf_ZZ_sf"/>
</dbReference>
<dbReference type="InterPro" id="IPR017884">
    <property type="entry name" value="SANT_dom"/>
</dbReference>
<dbReference type="GeneID" id="87811819"/>
<dbReference type="GO" id="GO:0006338">
    <property type="term" value="P:chromatin remodeling"/>
    <property type="evidence" value="ECO:0007669"/>
    <property type="project" value="TreeGrafter"/>
</dbReference>
<dbReference type="SUPFAM" id="SSF57850">
    <property type="entry name" value="RING/U-box"/>
    <property type="match status" value="1"/>
</dbReference>
<dbReference type="FunFam" id="1.10.10.10:FF:000087">
    <property type="entry name" value="Transcriptional adapter 2"/>
    <property type="match status" value="1"/>
</dbReference>
<feature type="domain" description="SWIRM" evidence="13">
    <location>
        <begin position="498"/>
        <end position="594"/>
    </location>
</feature>
<organism evidence="15 16">
    <name type="scientific">Vanrija pseudolonga</name>
    <dbReference type="NCBI Taxonomy" id="143232"/>
    <lineage>
        <taxon>Eukaryota</taxon>
        <taxon>Fungi</taxon>
        <taxon>Dikarya</taxon>
        <taxon>Basidiomycota</taxon>
        <taxon>Agaricomycotina</taxon>
        <taxon>Tremellomycetes</taxon>
        <taxon>Trichosporonales</taxon>
        <taxon>Trichosporonaceae</taxon>
        <taxon>Vanrija</taxon>
    </lineage>
</organism>
<evidence type="ECO:0000313" key="15">
    <source>
        <dbReference type="EMBL" id="WOO85155.1"/>
    </source>
</evidence>
<dbReference type="RefSeq" id="XP_062631181.1">
    <property type="nucleotide sequence ID" value="XM_062775197.1"/>
</dbReference>
<evidence type="ECO:0000256" key="6">
    <source>
        <dbReference type="ARBA" id="ARBA00023163"/>
    </source>
</evidence>
<evidence type="ECO:0000256" key="8">
    <source>
        <dbReference type="PIRNR" id="PIRNR025024"/>
    </source>
</evidence>
<dbReference type="InterPro" id="IPR036388">
    <property type="entry name" value="WH-like_DNA-bd_sf"/>
</dbReference>
<dbReference type="PROSITE" id="PS50135">
    <property type="entry name" value="ZF_ZZ_2"/>
    <property type="match status" value="1"/>
</dbReference>
<keyword evidence="16" id="KW-1185">Reference proteome</keyword>
<dbReference type="GO" id="GO:0005634">
    <property type="term" value="C:nucleus"/>
    <property type="evidence" value="ECO:0007669"/>
    <property type="project" value="UniProtKB-SubCell"/>
</dbReference>
<dbReference type="GO" id="GO:0008270">
    <property type="term" value="F:zinc ion binding"/>
    <property type="evidence" value="ECO:0007669"/>
    <property type="project" value="UniProtKB-KW"/>
</dbReference>
<dbReference type="PROSITE" id="PS01357">
    <property type="entry name" value="ZF_ZZ_1"/>
    <property type="match status" value="1"/>
</dbReference>
<keyword evidence="6 8" id="KW-0804">Transcription</keyword>
<dbReference type="AlphaFoldDB" id="A0AAF1BP75"/>
<accession>A0AAF1BP75</accession>
<dbReference type="PIRSF" id="PIRSF025024">
    <property type="entry name" value="Transcriptional_adaptor_2"/>
    <property type="match status" value="1"/>
</dbReference>
<keyword evidence="3 9" id="KW-0863">Zinc-finger</keyword>
<dbReference type="SMART" id="SM00291">
    <property type="entry name" value="ZnF_ZZ"/>
    <property type="match status" value="1"/>
</dbReference>
<evidence type="ECO:0000259" key="13">
    <source>
        <dbReference type="PROSITE" id="PS50934"/>
    </source>
</evidence>
<dbReference type="Pfam" id="PF04433">
    <property type="entry name" value="SWIRM"/>
    <property type="match status" value="1"/>
</dbReference>
<feature type="compositionally biased region" description="Acidic residues" evidence="10">
    <location>
        <begin position="273"/>
        <end position="289"/>
    </location>
</feature>
<proteinExistence type="predicted"/>
<dbReference type="InterPro" id="IPR016827">
    <property type="entry name" value="Ada2/TADA2"/>
</dbReference>
<keyword evidence="2" id="KW-0479">Metal-binding</keyword>
<keyword evidence="7 8" id="KW-0539">Nucleus</keyword>
<feature type="compositionally biased region" description="Basic and acidic residues" evidence="10">
    <location>
        <begin position="8"/>
        <end position="20"/>
    </location>
</feature>
<dbReference type="InterPro" id="IPR041983">
    <property type="entry name" value="ADA2-like_ZZ"/>
</dbReference>
<dbReference type="GO" id="GO:0003713">
    <property type="term" value="F:transcription coactivator activity"/>
    <property type="evidence" value="ECO:0007669"/>
    <property type="project" value="InterPro"/>
</dbReference>
<reference evidence="15" key="1">
    <citation type="submission" date="2023-10" db="EMBL/GenBank/DDBJ databases">
        <authorList>
            <person name="Noh H."/>
        </authorList>
    </citation>
    <scope>NUCLEOTIDE SEQUENCE</scope>
    <source>
        <strain evidence="15">DUCC4014</strain>
    </source>
</reference>
<feature type="region of interest" description="Disordered" evidence="10">
    <location>
        <begin position="465"/>
        <end position="506"/>
    </location>
</feature>
<feature type="compositionally biased region" description="Basic and acidic residues" evidence="10">
    <location>
        <begin position="290"/>
        <end position="302"/>
    </location>
</feature>
<dbReference type="GO" id="GO:0006357">
    <property type="term" value="P:regulation of transcription by RNA polymerase II"/>
    <property type="evidence" value="ECO:0007669"/>
    <property type="project" value="InterPro"/>
</dbReference>
<keyword evidence="4" id="KW-0862">Zinc</keyword>
<feature type="domain" description="SANT" evidence="14">
    <location>
        <begin position="105"/>
        <end position="157"/>
    </location>
</feature>
<dbReference type="FunFam" id="3.30.60.90:FF:000008">
    <property type="entry name" value="Transcriptional adapter 2"/>
    <property type="match status" value="1"/>
</dbReference>
<evidence type="ECO:0000256" key="3">
    <source>
        <dbReference type="ARBA" id="ARBA00022771"/>
    </source>
</evidence>
<protein>
    <recommendedName>
        <fullName evidence="8">Transcriptional adapter 2</fullName>
    </recommendedName>
</protein>
<dbReference type="InterPro" id="IPR001005">
    <property type="entry name" value="SANT/Myb"/>
</dbReference>
<dbReference type="InterPro" id="IPR007526">
    <property type="entry name" value="SWIRM"/>
</dbReference>
<keyword evidence="5 8" id="KW-0805">Transcription regulation</keyword>
<feature type="domain" description="Myb-like" evidence="11">
    <location>
        <begin position="110"/>
        <end position="153"/>
    </location>
</feature>
<feature type="region of interest" description="Disordered" evidence="10">
    <location>
        <begin position="1"/>
        <end position="33"/>
    </location>
</feature>
<evidence type="ECO:0000256" key="1">
    <source>
        <dbReference type="ARBA" id="ARBA00004123"/>
    </source>
</evidence>
<name>A0AAF1BP75_9TREE</name>
<evidence type="ECO:0000256" key="2">
    <source>
        <dbReference type="ARBA" id="ARBA00022723"/>
    </source>
</evidence>
<feature type="domain" description="ZZ-type" evidence="12">
    <location>
        <begin position="45"/>
        <end position="103"/>
    </location>
</feature>
<dbReference type="Proteomes" id="UP000827549">
    <property type="component" value="Chromosome 6"/>
</dbReference>
<evidence type="ECO:0000259" key="14">
    <source>
        <dbReference type="PROSITE" id="PS51293"/>
    </source>
</evidence>
<dbReference type="EMBL" id="CP086719">
    <property type="protein sequence ID" value="WOO85155.1"/>
    <property type="molecule type" value="Genomic_DNA"/>
</dbReference>
<dbReference type="Pfam" id="PF22941">
    <property type="entry name" value="TADA2A-like_3rd"/>
    <property type="match status" value="1"/>
</dbReference>
<dbReference type="Gene3D" id="1.10.10.60">
    <property type="entry name" value="Homeodomain-like"/>
    <property type="match status" value="1"/>
</dbReference>
<evidence type="ECO:0000259" key="12">
    <source>
        <dbReference type="PROSITE" id="PS50135"/>
    </source>
</evidence>
<dbReference type="GO" id="GO:0070461">
    <property type="term" value="C:SAGA-type complex"/>
    <property type="evidence" value="ECO:0007669"/>
    <property type="project" value="TreeGrafter"/>
</dbReference>
<dbReference type="FunFam" id="1.10.10.60:FF:000115">
    <property type="entry name" value="Transcriptional adapter 2"/>
    <property type="match status" value="1"/>
</dbReference>
<dbReference type="Pfam" id="PF00249">
    <property type="entry name" value="Myb_DNA-binding"/>
    <property type="match status" value="1"/>
</dbReference>
<dbReference type="InterPro" id="IPR009057">
    <property type="entry name" value="Homeodomain-like_sf"/>
</dbReference>
<dbReference type="PROSITE" id="PS51293">
    <property type="entry name" value="SANT"/>
    <property type="match status" value="1"/>
</dbReference>
<evidence type="ECO:0000259" key="11">
    <source>
        <dbReference type="PROSITE" id="PS50090"/>
    </source>
</evidence>
<evidence type="ECO:0000256" key="5">
    <source>
        <dbReference type="ARBA" id="ARBA00023015"/>
    </source>
</evidence>
<evidence type="ECO:0000313" key="16">
    <source>
        <dbReference type="Proteomes" id="UP000827549"/>
    </source>
</evidence>
<feature type="region of interest" description="Disordered" evidence="10">
    <location>
        <begin position="263"/>
        <end position="323"/>
    </location>
</feature>
<evidence type="ECO:0000256" key="9">
    <source>
        <dbReference type="PROSITE-ProRule" id="PRU00228"/>
    </source>
</evidence>
<sequence>MTVTQRRVRADPQRPDDRVVTEPGTLLTPPSSMSPSVMLTTLRAGVKYTCDSCGVDITHTIRIKCAAVECEEVDLCPNCFSEGKEVQRHRAWHPYKVVEQHSYPIFTADWGADEELLLVSGLIHHGLGNWIEVADHVGTRTKEECEKHYLQVYLGQGDKSKTPSSVTVVDSNREFMPPMDRDFEVDPDEFQEKKRRRIEEMRKPAAIPPAGSIAPLVSAPTNHEVGGFMPGRLEFEHELENDAELAVKDMEFGLVFKFGGDEQPQAKITRPVEEDEEEEEDDDEEDEDDVKPKTEDDVKKEPSEDDDASSNGKKRKREKAVVDPGVDVEDEDELEVKLAMLDIYFKKLDKREEVKDLIFDRALTEHKRILANERKRPKDERELIQRYKVFAKLQTAQDFEVLIEGLIFEQQLRRRIAELQEYRRVGITTGAEAESYETAKAARAGYRPVVSREQTEVIRTGARVNAGQHRFLHGTPGPQGAAANDRGSRDPTPRVPGHGGRKPPTPLNLANAASLDLLTTEEQTLCSALRVLPKPYLLIKETYLRENERRKGLLKRRDARKMMKIDVNKSGRIFDFLVANGILKLMYDPTIKGLGPGKEGHHVGVPIDVTTGRPLVQPVVLQPTAVTNGGP</sequence>
<dbReference type="SUPFAM" id="SSF46689">
    <property type="entry name" value="Homeodomain-like"/>
    <property type="match status" value="2"/>
</dbReference>
<dbReference type="InterPro" id="IPR000433">
    <property type="entry name" value="Znf_ZZ"/>
</dbReference>
<dbReference type="PROSITE" id="PS50090">
    <property type="entry name" value="MYB_LIKE"/>
    <property type="match status" value="1"/>
</dbReference>
<dbReference type="PROSITE" id="PS50934">
    <property type="entry name" value="SWIRM"/>
    <property type="match status" value="1"/>
</dbReference>
<evidence type="ECO:0000256" key="10">
    <source>
        <dbReference type="SAM" id="MobiDB-lite"/>
    </source>
</evidence>
<evidence type="ECO:0000256" key="4">
    <source>
        <dbReference type="ARBA" id="ARBA00022833"/>
    </source>
</evidence>
<dbReference type="Gene3D" id="3.30.60.90">
    <property type="match status" value="1"/>
</dbReference>
<comment type="subcellular location">
    <subcellularLocation>
        <location evidence="1 8">Nucleus</location>
    </subcellularLocation>
</comment>
<dbReference type="Pfam" id="PF25299">
    <property type="entry name" value="ZZ_ADA2"/>
    <property type="match status" value="1"/>
</dbReference>
<dbReference type="CDD" id="cd02335">
    <property type="entry name" value="ZZ_ADA2"/>
    <property type="match status" value="1"/>
</dbReference>
<gene>
    <name evidence="15" type="primary">ADA2</name>
    <name evidence="15" type="ORF">LOC62_06G008655</name>
</gene>
<dbReference type="CDD" id="cd00167">
    <property type="entry name" value="SANT"/>
    <property type="match status" value="1"/>
</dbReference>
<dbReference type="SMART" id="SM00717">
    <property type="entry name" value="SANT"/>
    <property type="match status" value="1"/>
</dbReference>
<dbReference type="PANTHER" id="PTHR12374">
    <property type="entry name" value="TRANSCRIPTIONAL ADAPTOR 2 ADA2 -RELATED"/>
    <property type="match status" value="1"/>
</dbReference>
<dbReference type="Gene3D" id="1.10.10.10">
    <property type="entry name" value="Winged helix-like DNA-binding domain superfamily/Winged helix DNA-binding domain"/>
    <property type="match status" value="1"/>
</dbReference>
<dbReference type="GO" id="GO:0003682">
    <property type="term" value="F:chromatin binding"/>
    <property type="evidence" value="ECO:0007669"/>
    <property type="project" value="TreeGrafter"/>
</dbReference>